<sequence length="653" mass="72617">MFPSTNNSSGRFSQDNYEFDNILSGSPEVYTKPMNIQEPATSPHLDTYGMGPSSSPSWMRQGQESYSGKENQLFHEPHNAIHFYRTATHQNLIQAGNRVYGKLYDSHIALQGRYNELRSSYSQLTESMKSRSQESSHPPGSTVSQAFRIPLSAKFDTADYPMVKFPTRDRYNAFLKAKRSARAVLDPTADSDAGSGKSQRGGHRLAVFNENVATDYVEKVDGTIVPGDTAKNIRDHARAVILEMENHSSGLPQNWGLASVNQRKFFIKEMYDKFPYLWLCCDDWKVLYLAGHTLSTYRQRILRQNSAGSKHDRDSKPNIIIKSESIKTEPIDYDRHGNREYNSNTSGPSFSRDDDDSDDDIYMPLSIIPKTQHSKSIPSLNQKRKVESGMAQASSKRARHIVYDLTGEGSDTEDVQVVKVLVRVPEHPKAQQVAPLKMPLERPDRFNLNVSNPIKSTSPIPVRPSTTMATETALSSVQPIPPPTLDTSHRLEARQHESSPLSDTDSILQPPPDPTSQELAPALSDPVPRPLASVESTMPPPLSISVENPFASLFGPAVAPTGRLESLKEVAEGKGSTTKEKGGEANAAYVVARSKTFGPKAKKVTNSSSAKNLYYIDYLQSNDPITPTEFEEIWNALAKDVIKKYNQLSKIQK</sequence>
<feature type="compositionally biased region" description="Polar residues" evidence="1">
    <location>
        <begin position="448"/>
        <end position="478"/>
    </location>
</feature>
<dbReference type="Proteomes" id="UP000054270">
    <property type="component" value="Unassembled WGS sequence"/>
</dbReference>
<feature type="region of interest" description="Disordered" evidence="1">
    <location>
        <begin position="37"/>
        <end position="64"/>
    </location>
</feature>
<feature type="region of interest" description="Disordered" evidence="1">
    <location>
        <begin position="443"/>
        <end position="536"/>
    </location>
</feature>
<feature type="compositionally biased region" description="Polar residues" evidence="1">
    <location>
        <begin position="498"/>
        <end position="507"/>
    </location>
</feature>
<name>A0A0D2LSI5_HYPSF</name>
<organism evidence="2 3">
    <name type="scientific">Hypholoma sublateritium (strain FD-334 SS-4)</name>
    <dbReference type="NCBI Taxonomy" id="945553"/>
    <lineage>
        <taxon>Eukaryota</taxon>
        <taxon>Fungi</taxon>
        <taxon>Dikarya</taxon>
        <taxon>Basidiomycota</taxon>
        <taxon>Agaricomycotina</taxon>
        <taxon>Agaricomycetes</taxon>
        <taxon>Agaricomycetidae</taxon>
        <taxon>Agaricales</taxon>
        <taxon>Agaricineae</taxon>
        <taxon>Strophariaceae</taxon>
        <taxon>Hypholoma</taxon>
    </lineage>
</organism>
<evidence type="ECO:0000313" key="3">
    <source>
        <dbReference type="Proteomes" id="UP000054270"/>
    </source>
</evidence>
<accession>A0A0D2LSI5</accession>
<evidence type="ECO:0000256" key="1">
    <source>
        <dbReference type="SAM" id="MobiDB-lite"/>
    </source>
</evidence>
<proteinExistence type="predicted"/>
<feature type="region of interest" description="Disordered" evidence="1">
    <location>
        <begin position="331"/>
        <end position="356"/>
    </location>
</feature>
<protein>
    <submittedName>
        <fullName evidence="2">Uncharacterized protein</fullName>
    </submittedName>
</protein>
<keyword evidence="3" id="KW-1185">Reference proteome</keyword>
<dbReference type="OrthoDB" id="3064844at2759"/>
<feature type="compositionally biased region" description="Polar residues" evidence="1">
    <location>
        <begin position="135"/>
        <end position="144"/>
    </location>
</feature>
<dbReference type="OMA" id="QAHHQGD"/>
<feature type="compositionally biased region" description="Polar residues" evidence="1">
    <location>
        <begin position="52"/>
        <end position="64"/>
    </location>
</feature>
<dbReference type="AlphaFoldDB" id="A0A0D2LSI5"/>
<dbReference type="STRING" id="945553.A0A0D2LSI5"/>
<dbReference type="EMBL" id="KN817714">
    <property type="protein sequence ID" value="KJA13778.1"/>
    <property type="molecule type" value="Genomic_DNA"/>
</dbReference>
<evidence type="ECO:0000313" key="2">
    <source>
        <dbReference type="EMBL" id="KJA13778.1"/>
    </source>
</evidence>
<feature type="compositionally biased region" description="Polar residues" evidence="1">
    <location>
        <begin position="340"/>
        <end position="349"/>
    </location>
</feature>
<feature type="compositionally biased region" description="Basic and acidic residues" evidence="1">
    <location>
        <begin position="487"/>
        <end position="497"/>
    </location>
</feature>
<reference evidence="3" key="1">
    <citation type="submission" date="2014-04" db="EMBL/GenBank/DDBJ databases">
        <title>Evolutionary Origins and Diversification of the Mycorrhizal Mutualists.</title>
        <authorList>
            <consortium name="DOE Joint Genome Institute"/>
            <consortium name="Mycorrhizal Genomics Consortium"/>
            <person name="Kohler A."/>
            <person name="Kuo A."/>
            <person name="Nagy L.G."/>
            <person name="Floudas D."/>
            <person name="Copeland A."/>
            <person name="Barry K.W."/>
            <person name="Cichocki N."/>
            <person name="Veneault-Fourrey C."/>
            <person name="LaButti K."/>
            <person name="Lindquist E.A."/>
            <person name="Lipzen A."/>
            <person name="Lundell T."/>
            <person name="Morin E."/>
            <person name="Murat C."/>
            <person name="Riley R."/>
            <person name="Ohm R."/>
            <person name="Sun H."/>
            <person name="Tunlid A."/>
            <person name="Henrissat B."/>
            <person name="Grigoriev I.V."/>
            <person name="Hibbett D.S."/>
            <person name="Martin F."/>
        </authorList>
    </citation>
    <scope>NUCLEOTIDE SEQUENCE [LARGE SCALE GENOMIC DNA]</scope>
    <source>
        <strain evidence="3">FD-334 SS-4</strain>
    </source>
</reference>
<feature type="region of interest" description="Disordered" evidence="1">
    <location>
        <begin position="124"/>
        <end position="144"/>
    </location>
</feature>
<gene>
    <name evidence="2" type="ORF">HYPSUDRAFT_209259</name>
</gene>